<evidence type="ECO:0000313" key="1">
    <source>
        <dbReference type="EMBL" id="KAK3282541.1"/>
    </source>
</evidence>
<evidence type="ECO:0000313" key="2">
    <source>
        <dbReference type="Proteomes" id="UP001190700"/>
    </source>
</evidence>
<protein>
    <submittedName>
        <fullName evidence="1">Uncharacterized protein</fullName>
    </submittedName>
</protein>
<comment type="caution">
    <text evidence="1">The sequence shown here is derived from an EMBL/GenBank/DDBJ whole genome shotgun (WGS) entry which is preliminary data.</text>
</comment>
<proteinExistence type="predicted"/>
<dbReference type="EMBL" id="LGRX02003254">
    <property type="protein sequence ID" value="KAK3282541.1"/>
    <property type="molecule type" value="Genomic_DNA"/>
</dbReference>
<accession>A0AAE0LEK0</accession>
<gene>
    <name evidence="1" type="ORF">CYMTET_9725</name>
</gene>
<sequence length="120" mass="12992">MLGRAFDVRAVSRIVATCYLLNKTSAAHFQQCSMGSMTEYNLRSTAAATHNPQDDDDDDAIPPSVLTQWTQLLHAARNNVQVDSATLHWLYGKGATPSLMGPLSATCPQTHGKHHMAGQA</sequence>
<organism evidence="1 2">
    <name type="scientific">Cymbomonas tetramitiformis</name>
    <dbReference type="NCBI Taxonomy" id="36881"/>
    <lineage>
        <taxon>Eukaryota</taxon>
        <taxon>Viridiplantae</taxon>
        <taxon>Chlorophyta</taxon>
        <taxon>Pyramimonadophyceae</taxon>
        <taxon>Pyramimonadales</taxon>
        <taxon>Pyramimonadaceae</taxon>
        <taxon>Cymbomonas</taxon>
    </lineage>
</organism>
<name>A0AAE0LEK0_9CHLO</name>
<keyword evidence="2" id="KW-1185">Reference proteome</keyword>
<dbReference type="Proteomes" id="UP001190700">
    <property type="component" value="Unassembled WGS sequence"/>
</dbReference>
<dbReference type="AlphaFoldDB" id="A0AAE0LEK0"/>
<reference evidence="1 2" key="1">
    <citation type="journal article" date="2015" name="Genome Biol. Evol.">
        <title>Comparative Genomics of a Bacterivorous Green Alga Reveals Evolutionary Causalities and Consequences of Phago-Mixotrophic Mode of Nutrition.</title>
        <authorList>
            <person name="Burns J.A."/>
            <person name="Paasch A."/>
            <person name="Narechania A."/>
            <person name="Kim E."/>
        </authorList>
    </citation>
    <scope>NUCLEOTIDE SEQUENCE [LARGE SCALE GENOMIC DNA]</scope>
    <source>
        <strain evidence="1 2">PLY_AMNH</strain>
    </source>
</reference>